<dbReference type="OrthoDB" id="516605at2"/>
<reference evidence="6" key="1">
    <citation type="journal article" date="2013" name="Proc. Natl. Acad. Sci. U.S.A.">
        <title>Improving the coverage of the cyanobacterial phylum using diversity-driven genome sequencing.</title>
        <authorList>
            <person name="Shih P.M."/>
            <person name="Wu D."/>
            <person name="Latifi A."/>
            <person name="Axen S.D."/>
            <person name="Fewer D.P."/>
            <person name="Talla E."/>
            <person name="Calteau A."/>
            <person name="Cai F."/>
            <person name="Tandeau de Marsac N."/>
            <person name="Rippka R."/>
            <person name="Herdman M."/>
            <person name="Sivonen K."/>
            <person name="Coursin T."/>
            <person name="Laurent T."/>
            <person name="Goodwin L."/>
            <person name="Nolan M."/>
            <person name="Davenport K.W."/>
            <person name="Han C.S."/>
            <person name="Rubin E.M."/>
            <person name="Eisen J.A."/>
            <person name="Woyke T."/>
            <person name="Gugger M."/>
            <person name="Kerfeld C.A."/>
        </authorList>
    </citation>
    <scope>NUCLEOTIDE SEQUENCE [LARGE SCALE GENOMIC DNA]</scope>
    <source>
        <strain evidence="6">ATCC 29371 / PCC 7437</strain>
    </source>
</reference>
<accession>K9XWW9</accession>
<proteinExistence type="predicted"/>
<dbReference type="PROSITE" id="PS00041">
    <property type="entry name" value="HTH_ARAC_FAMILY_1"/>
    <property type="match status" value="1"/>
</dbReference>
<dbReference type="STRING" id="111780.Sta7437_3062"/>
<evidence type="ECO:0000259" key="4">
    <source>
        <dbReference type="PROSITE" id="PS01124"/>
    </source>
</evidence>
<dbReference type="InterPro" id="IPR009057">
    <property type="entry name" value="Homeodomain-like_sf"/>
</dbReference>
<evidence type="ECO:0000256" key="2">
    <source>
        <dbReference type="ARBA" id="ARBA00023125"/>
    </source>
</evidence>
<keyword evidence="6" id="KW-1185">Reference proteome</keyword>
<dbReference type="GO" id="GO:0043565">
    <property type="term" value="F:sequence-specific DNA binding"/>
    <property type="evidence" value="ECO:0007669"/>
    <property type="project" value="InterPro"/>
</dbReference>
<dbReference type="EMBL" id="CP003653">
    <property type="protein sequence ID" value="AFZ36576.1"/>
    <property type="molecule type" value="Genomic_DNA"/>
</dbReference>
<keyword evidence="1" id="KW-0805">Transcription regulation</keyword>
<dbReference type="KEGG" id="scs:Sta7437_3062"/>
<organism evidence="5 6">
    <name type="scientific">Stanieria cyanosphaera (strain ATCC 29371 / PCC 7437)</name>
    <dbReference type="NCBI Taxonomy" id="111780"/>
    <lineage>
        <taxon>Bacteria</taxon>
        <taxon>Bacillati</taxon>
        <taxon>Cyanobacteriota</taxon>
        <taxon>Cyanophyceae</taxon>
        <taxon>Pleurocapsales</taxon>
        <taxon>Dermocarpellaceae</taxon>
        <taxon>Stanieria</taxon>
    </lineage>
</organism>
<evidence type="ECO:0000256" key="1">
    <source>
        <dbReference type="ARBA" id="ARBA00023015"/>
    </source>
</evidence>
<evidence type="ECO:0000313" key="6">
    <source>
        <dbReference type="Proteomes" id="UP000010473"/>
    </source>
</evidence>
<dbReference type="PANTHER" id="PTHR46796">
    <property type="entry name" value="HTH-TYPE TRANSCRIPTIONAL ACTIVATOR RHAS-RELATED"/>
    <property type="match status" value="1"/>
</dbReference>
<dbReference type="PANTHER" id="PTHR46796:SF6">
    <property type="entry name" value="ARAC SUBFAMILY"/>
    <property type="match status" value="1"/>
</dbReference>
<dbReference type="SUPFAM" id="SSF46689">
    <property type="entry name" value="Homeodomain-like"/>
    <property type="match status" value="2"/>
</dbReference>
<dbReference type="Proteomes" id="UP000010473">
    <property type="component" value="Chromosome"/>
</dbReference>
<dbReference type="HOGENOM" id="CLU_000445_88_4_3"/>
<keyword evidence="3" id="KW-0804">Transcription</keyword>
<dbReference type="InterPro" id="IPR018060">
    <property type="entry name" value="HTH_AraC"/>
</dbReference>
<name>K9XWW9_STAC7</name>
<sequence length="298" mass="34196">MGQREKLLAINYQKKEELLQILSDPPLLTSQQLRWNGLEVQSHQQPPGEIPEHISDKHIIAIHHPQKLLFCERFLEDQKKIEQIENGQIAIVPANVSHQSRWHDVISATVIVIEPQLIAHIAYESVNSEKVQLLPTFAIHDPIIHQIGSLLKLEIEAVTQSQLYIDGLKTALSAHLLRQHCTIQQAIRDYEVGLPSNRLKKAIEYINENLSEDIGLVDIADKLGMSQYYFCRLFKKSTGITPHAYMIQQRIEKAKQLLKQSKLTINEIAIECGFANPSHFARHFRKHTDLSPKQFRIL</sequence>
<keyword evidence="2" id="KW-0238">DNA-binding</keyword>
<dbReference type="AlphaFoldDB" id="K9XWW9"/>
<gene>
    <name evidence="5" type="ordered locus">Sta7437_3062</name>
</gene>
<dbReference type="PRINTS" id="PR00032">
    <property type="entry name" value="HTHARAC"/>
</dbReference>
<dbReference type="PATRIC" id="fig|111780.3.peg.3183"/>
<protein>
    <submittedName>
        <fullName evidence="5">Transcriptional regulator, AraC family</fullName>
    </submittedName>
</protein>
<dbReference type="InterPro" id="IPR018062">
    <property type="entry name" value="HTH_AraC-typ_CS"/>
</dbReference>
<dbReference type="GO" id="GO:0003700">
    <property type="term" value="F:DNA-binding transcription factor activity"/>
    <property type="evidence" value="ECO:0007669"/>
    <property type="project" value="InterPro"/>
</dbReference>
<dbReference type="RefSeq" id="WP_015194241.1">
    <property type="nucleotide sequence ID" value="NC_019748.1"/>
</dbReference>
<dbReference type="PROSITE" id="PS01124">
    <property type="entry name" value="HTH_ARAC_FAMILY_2"/>
    <property type="match status" value="1"/>
</dbReference>
<dbReference type="InterPro" id="IPR050204">
    <property type="entry name" value="AraC_XylS_family_regulators"/>
</dbReference>
<dbReference type="eggNOG" id="COG2207">
    <property type="taxonomic scope" value="Bacteria"/>
</dbReference>
<evidence type="ECO:0000313" key="5">
    <source>
        <dbReference type="EMBL" id="AFZ36576.1"/>
    </source>
</evidence>
<dbReference type="Pfam" id="PF12833">
    <property type="entry name" value="HTH_18"/>
    <property type="match status" value="1"/>
</dbReference>
<dbReference type="Gene3D" id="1.10.10.60">
    <property type="entry name" value="Homeodomain-like"/>
    <property type="match status" value="2"/>
</dbReference>
<feature type="domain" description="HTH araC/xylS-type" evidence="4">
    <location>
        <begin position="200"/>
        <end position="298"/>
    </location>
</feature>
<evidence type="ECO:0000256" key="3">
    <source>
        <dbReference type="ARBA" id="ARBA00023163"/>
    </source>
</evidence>
<dbReference type="InterPro" id="IPR020449">
    <property type="entry name" value="Tscrpt_reg_AraC-type_HTH"/>
</dbReference>
<dbReference type="SMART" id="SM00342">
    <property type="entry name" value="HTH_ARAC"/>
    <property type="match status" value="1"/>
</dbReference>